<keyword evidence="3" id="KW-1185">Reference proteome</keyword>
<dbReference type="OrthoDB" id="8947034at2759"/>
<dbReference type="EMBL" id="BEZZ01008085">
    <property type="protein sequence ID" value="GCC17163.1"/>
    <property type="molecule type" value="Genomic_DNA"/>
</dbReference>
<dbReference type="GO" id="GO:0005634">
    <property type="term" value="C:nucleus"/>
    <property type="evidence" value="ECO:0007669"/>
    <property type="project" value="InterPro"/>
</dbReference>
<dbReference type="GO" id="GO:0008140">
    <property type="term" value="F:cAMP response element binding protein binding"/>
    <property type="evidence" value="ECO:0007669"/>
    <property type="project" value="TreeGrafter"/>
</dbReference>
<dbReference type="AlphaFoldDB" id="A0A401RG87"/>
<organism evidence="2 3">
    <name type="scientific">Chiloscyllium punctatum</name>
    <name type="common">Brownbanded bambooshark</name>
    <name type="synonym">Hemiscyllium punctatum</name>
    <dbReference type="NCBI Taxonomy" id="137246"/>
    <lineage>
        <taxon>Eukaryota</taxon>
        <taxon>Metazoa</taxon>
        <taxon>Chordata</taxon>
        <taxon>Craniata</taxon>
        <taxon>Vertebrata</taxon>
        <taxon>Chondrichthyes</taxon>
        <taxon>Elasmobranchii</taxon>
        <taxon>Galeomorphii</taxon>
        <taxon>Galeoidea</taxon>
        <taxon>Orectolobiformes</taxon>
        <taxon>Hemiscylliidae</taxon>
        <taxon>Chiloscyllium</taxon>
    </lineage>
</organism>
<dbReference type="Proteomes" id="UP000287033">
    <property type="component" value="Unassembled WGS sequence"/>
</dbReference>
<dbReference type="GO" id="GO:0005737">
    <property type="term" value="C:cytoplasm"/>
    <property type="evidence" value="ECO:0007669"/>
    <property type="project" value="InterPro"/>
</dbReference>
<feature type="domain" description="Transducer of regulated CREB activity C-terminal" evidence="1">
    <location>
        <begin position="49"/>
        <end position="122"/>
    </location>
</feature>
<name>A0A401RG87_CHIPU</name>
<dbReference type="OMA" id="YAQAQIH"/>
<evidence type="ECO:0000313" key="3">
    <source>
        <dbReference type="Proteomes" id="UP000287033"/>
    </source>
</evidence>
<dbReference type="InterPro" id="IPR024786">
    <property type="entry name" value="TORC"/>
</dbReference>
<accession>A0A401RG87</accession>
<dbReference type="Pfam" id="PF12886">
    <property type="entry name" value="TORC_C"/>
    <property type="match status" value="1"/>
</dbReference>
<dbReference type="STRING" id="137246.A0A401RG87"/>
<dbReference type="PANTHER" id="PTHR13589:SF6">
    <property type="entry name" value="CREB-REGULATED TRANSCRIPTION COACTIVATOR 2"/>
    <property type="match status" value="1"/>
</dbReference>
<sequence length="122" mass="13223">MNTLCGNTGSSSFQQAALVGLVDRSESLQDSQLLNKQNMYPSNQMATIPDIILTGDSPPDFSKEITSALAGVPGFEVDSQYPLDDELKVEPLTLDGLSMLSDPNLTLLSDPTVEDSFRNERL</sequence>
<evidence type="ECO:0000313" key="2">
    <source>
        <dbReference type="EMBL" id="GCC17163.1"/>
    </source>
</evidence>
<reference evidence="2 3" key="1">
    <citation type="journal article" date="2018" name="Nat. Ecol. Evol.">
        <title>Shark genomes provide insights into elasmobranch evolution and the origin of vertebrates.</title>
        <authorList>
            <person name="Hara Y"/>
            <person name="Yamaguchi K"/>
            <person name="Onimaru K"/>
            <person name="Kadota M"/>
            <person name="Koyanagi M"/>
            <person name="Keeley SD"/>
            <person name="Tatsumi K"/>
            <person name="Tanaka K"/>
            <person name="Motone F"/>
            <person name="Kageyama Y"/>
            <person name="Nozu R"/>
            <person name="Adachi N"/>
            <person name="Nishimura O"/>
            <person name="Nakagawa R"/>
            <person name="Tanegashima C"/>
            <person name="Kiyatake I"/>
            <person name="Matsumoto R"/>
            <person name="Murakumo K"/>
            <person name="Nishida K"/>
            <person name="Terakita A"/>
            <person name="Kuratani S"/>
            <person name="Sato K"/>
            <person name="Hyodo S Kuraku.S."/>
        </authorList>
    </citation>
    <scope>NUCLEOTIDE SEQUENCE [LARGE SCALE GENOMIC DNA]</scope>
</reference>
<gene>
    <name evidence="2" type="ORF">chiPu_0022470</name>
</gene>
<dbReference type="PANTHER" id="PTHR13589">
    <property type="entry name" value="CREB-REGULATED TRANSCRIPTION COACTIVATOR"/>
    <property type="match status" value="1"/>
</dbReference>
<comment type="caution">
    <text evidence="2">The sequence shown here is derived from an EMBL/GenBank/DDBJ whole genome shotgun (WGS) entry which is preliminary data.</text>
</comment>
<evidence type="ECO:0000259" key="1">
    <source>
        <dbReference type="Pfam" id="PF12886"/>
    </source>
</evidence>
<dbReference type="GO" id="GO:0045944">
    <property type="term" value="P:positive regulation of transcription by RNA polymerase II"/>
    <property type="evidence" value="ECO:0007669"/>
    <property type="project" value="TreeGrafter"/>
</dbReference>
<protein>
    <recommendedName>
        <fullName evidence="1">Transducer of regulated CREB activity C-terminal domain-containing protein</fullName>
    </recommendedName>
</protein>
<dbReference type="InterPro" id="IPR024785">
    <property type="entry name" value="TORC_C"/>
</dbReference>
<proteinExistence type="predicted"/>